<comment type="similarity">
    <text evidence="1">Belongs to the arrestin family.</text>
</comment>
<dbReference type="PANTHER" id="PTHR11188">
    <property type="entry name" value="ARRESTIN DOMAIN CONTAINING PROTEIN"/>
    <property type="match status" value="1"/>
</dbReference>
<dbReference type="InterPro" id="IPR014752">
    <property type="entry name" value="Arrestin-like_C"/>
</dbReference>
<dbReference type="OrthoDB" id="2333384at2759"/>
<dbReference type="SUPFAM" id="SSF81296">
    <property type="entry name" value="E set domains"/>
    <property type="match status" value="1"/>
</dbReference>
<dbReference type="EMBL" id="NCKU01002374">
    <property type="protein sequence ID" value="RWS09728.1"/>
    <property type="molecule type" value="Genomic_DNA"/>
</dbReference>
<dbReference type="GO" id="GO:0015031">
    <property type="term" value="P:protein transport"/>
    <property type="evidence" value="ECO:0007669"/>
    <property type="project" value="TreeGrafter"/>
</dbReference>
<reference evidence="3 4" key="1">
    <citation type="journal article" date="2018" name="Gigascience">
        <title>Genomes of trombidid mites reveal novel predicted allergens and laterally-transferred genes associated with secondary metabolism.</title>
        <authorList>
            <person name="Dong X."/>
            <person name="Chaisiri K."/>
            <person name="Xia D."/>
            <person name="Armstrong S.D."/>
            <person name="Fang Y."/>
            <person name="Donnelly M.J."/>
            <person name="Kadowaki T."/>
            <person name="McGarry J.W."/>
            <person name="Darby A.C."/>
            <person name="Makepeace B.L."/>
        </authorList>
    </citation>
    <scope>NUCLEOTIDE SEQUENCE [LARGE SCALE GENOMIC DNA]</scope>
    <source>
        <strain evidence="3">UoL-WK</strain>
    </source>
</reference>
<protein>
    <recommendedName>
        <fullName evidence="2">Arrestin-like N-terminal domain-containing protein</fullName>
    </recommendedName>
</protein>
<evidence type="ECO:0000256" key="1">
    <source>
        <dbReference type="ARBA" id="ARBA00005298"/>
    </source>
</evidence>
<dbReference type="InterPro" id="IPR014756">
    <property type="entry name" value="Ig_E-set"/>
</dbReference>
<sequence length="184" mass="21187">MTLPMQSRLKSDMFSCVGGKPCGTILNFDIYFSQNNVLRSDPVYTPGDVVEGYCVVHCKGRLKIDSIEAKFFGRAKANTNAYKDYQTQELVYFNEDQVVYEPNFDGEQGLLKDGFHKFKFSFRLPENIPSTFIHYHGYIKYSVKATIIKPMINQHVERFFTVYSPLDPSECEPVVNITRFFASL</sequence>
<proteinExistence type="inferred from homology"/>
<dbReference type="PANTHER" id="PTHR11188:SF17">
    <property type="entry name" value="FI21816P1"/>
    <property type="match status" value="1"/>
</dbReference>
<name>A0A443R3A5_9ACAR</name>
<dbReference type="Gene3D" id="2.60.40.640">
    <property type="match status" value="1"/>
</dbReference>
<organism evidence="3 4">
    <name type="scientific">Dinothrombium tinctorium</name>
    <dbReference type="NCBI Taxonomy" id="1965070"/>
    <lineage>
        <taxon>Eukaryota</taxon>
        <taxon>Metazoa</taxon>
        <taxon>Ecdysozoa</taxon>
        <taxon>Arthropoda</taxon>
        <taxon>Chelicerata</taxon>
        <taxon>Arachnida</taxon>
        <taxon>Acari</taxon>
        <taxon>Acariformes</taxon>
        <taxon>Trombidiformes</taxon>
        <taxon>Prostigmata</taxon>
        <taxon>Anystina</taxon>
        <taxon>Parasitengona</taxon>
        <taxon>Trombidioidea</taxon>
        <taxon>Trombidiidae</taxon>
        <taxon>Dinothrombium</taxon>
    </lineage>
</organism>
<gene>
    <name evidence="3" type="ORF">B4U79_17671</name>
</gene>
<evidence type="ECO:0000313" key="3">
    <source>
        <dbReference type="EMBL" id="RWS09728.1"/>
    </source>
</evidence>
<dbReference type="Pfam" id="PF00339">
    <property type="entry name" value="Arrestin_N"/>
    <property type="match status" value="1"/>
</dbReference>
<dbReference type="InterPro" id="IPR011021">
    <property type="entry name" value="Arrestin-like_N"/>
</dbReference>
<evidence type="ECO:0000259" key="2">
    <source>
        <dbReference type="Pfam" id="PF00339"/>
    </source>
</evidence>
<dbReference type="AlphaFoldDB" id="A0A443R3A5"/>
<feature type="domain" description="Arrestin-like N-terminal" evidence="2">
    <location>
        <begin position="39"/>
        <end position="167"/>
    </location>
</feature>
<comment type="caution">
    <text evidence="3">The sequence shown here is derived from an EMBL/GenBank/DDBJ whole genome shotgun (WGS) entry which is preliminary data.</text>
</comment>
<keyword evidence="4" id="KW-1185">Reference proteome</keyword>
<evidence type="ECO:0000313" key="4">
    <source>
        <dbReference type="Proteomes" id="UP000285301"/>
    </source>
</evidence>
<dbReference type="GO" id="GO:0005737">
    <property type="term" value="C:cytoplasm"/>
    <property type="evidence" value="ECO:0007669"/>
    <property type="project" value="TreeGrafter"/>
</dbReference>
<dbReference type="STRING" id="1965070.A0A443R3A5"/>
<dbReference type="Proteomes" id="UP000285301">
    <property type="component" value="Unassembled WGS sequence"/>
</dbReference>
<accession>A0A443R3A5</accession>
<dbReference type="InterPro" id="IPR050357">
    <property type="entry name" value="Arrestin_domain-protein"/>
</dbReference>